<evidence type="ECO:0000313" key="2">
    <source>
        <dbReference type="EMBL" id="EED90146.1"/>
    </source>
</evidence>
<dbReference type="InParanoid" id="B8C7Q5"/>
<gene>
    <name evidence="2" type="ORF">THAPSDRAFT_23907</name>
</gene>
<evidence type="ECO:0000313" key="3">
    <source>
        <dbReference type="Proteomes" id="UP000001449"/>
    </source>
</evidence>
<dbReference type="PaxDb" id="35128-Thaps23907"/>
<evidence type="ECO:0000256" key="1">
    <source>
        <dbReference type="SAM" id="MobiDB-lite"/>
    </source>
</evidence>
<reference evidence="2 3" key="2">
    <citation type="journal article" date="2008" name="Nature">
        <title>The Phaeodactylum genome reveals the evolutionary history of diatom genomes.</title>
        <authorList>
            <person name="Bowler C."/>
            <person name="Allen A.E."/>
            <person name="Badger J.H."/>
            <person name="Grimwood J."/>
            <person name="Jabbari K."/>
            <person name="Kuo A."/>
            <person name="Maheswari U."/>
            <person name="Martens C."/>
            <person name="Maumus F."/>
            <person name="Otillar R.P."/>
            <person name="Rayko E."/>
            <person name="Salamov A."/>
            <person name="Vandepoele K."/>
            <person name="Beszteri B."/>
            <person name="Gruber A."/>
            <person name="Heijde M."/>
            <person name="Katinka M."/>
            <person name="Mock T."/>
            <person name="Valentin K."/>
            <person name="Verret F."/>
            <person name="Berges J.A."/>
            <person name="Brownlee C."/>
            <person name="Cadoret J.P."/>
            <person name="Chiovitti A."/>
            <person name="Choi C.J."/>
            <person name="Coesel S."/>
            <person name="De Martino A."/>
            <person name="Detter J.C."/>
            <person name="Durkin C."/>
            <person name="Falciatore A."/>
            <person name="Fournet J."/>
            <person name="Haruta M."/>
            <person name="Huysman M.J."/>
            <person name="Jenkins B.D."/>
            <person name="Jiroutova K."/>
            <person name="Jorgensen R.E."/>
            <person name="Joubert Y."/>
            <person name="Kaplan A."/>
            <person name="Kroger N."/>
            <person name="Kroth P.G."/>
            <person name="La Roche J."/>
            <person name="Lindquist E."/>
            <person name="Lommer M."/>
            <person name="Martin-Jezequel V."/>
            <person name="Lopez P.J."/>
            <person name="Lucas S."/>
            <person name="Mangogna M."/>
            <person name="McGinnis K."/>
            <person name="Medlin L.K."/>
            <person name="Montsant A."/>
            <person name="Oudot-Le Secq M.P."/>
            <person name="Napoli C."/>
            <person name="Obornik M."/>
            <person name="Parker M.S."/>
            <person name="Petit J.L."/>
            <person name="Porcel B.M."/>
            <person name="Poulsen N."/>
            <person name="Robison M."/>
            <person name="Rychlewski L."/>
            <person name="Rynearson T.A."/>
            <person name="Schmutz J."/>
            <person name="Shapiro H."/>
            <person name="Siaut M."/>
            <person name="Stanley M."/>
            <person name="Sussman M.R."/>
            <person name="Taylor A.R."/>
            <person name="Vardi A."/>
            <person name="von Dassow P."/>
            <person name="Vyverman W."/>
            <person name="Willis A."/>
            <person name="Wyrwicz L.S."/>
            <person name="Rokhsar D.S."/>
            <person name="Weissenbach J."/>
            <person name="Armbrust E.V."/>
            <person name="Green B.R."/>
            <person name="Van de Peer Y."/>
            <person name="Grigoriev I.V."/>
        </authorList>
    </citation>
    <scope>NUCLEOTIDE SEQUENCE [LARGE SCALE GENOMIC DNA]</scope>
    <source>
        <strain evidence="2 3">CCMP1335</strain>
    </source>
</reference>
<proteinExistence type="predicted"/>
<dbReference type="RefSeq" id="XP_002292171.1">
    <property type="nucleotide sequence ID" value="XM_002292135.1"/>
</dbReference>
<feature type="region of interest" description="Disordered" evidence="1">
    <location>
        <begin position="287"/>
        <end position="306"/>
    </location>
</feature>
<accession>B8C7Q5</accession>
<dbReference type="EMBL" id="CM000645">
    <property type="protein sequence ID" value="EED90146.1"/>
    <property type="molecule type" value="Genomic_DNA"/>
</dbReference>
<dbReference type="GeneID" id="7449257"/>
<name>B8C7Q5_THAPS</name>
<dbReference type="HOGENOM" id="CLU_488799_0_0_1"/>
<feature type="region of interest" description="Disordered" evidence="1">
    <location>
        <begin position="1"/>
        <end position="20"/>
    </location>
</feature>
<protein>
    <submittedName>
        <fullName evidence="2">Uncharacterized protein</fullName>
    </submittedName>
</protein>
<sequence length="558" mass="62848">MSDHYHPNPDSFNGNKSYYHHGHVSHHNSSNYTISSISSHRNSNIIERSSSSSSIIIQPLANLLKHKRSSLVCIGVSLLSLSVYNHLLIRNDVAVRNGLRSSSSSSSKGIGMMMGWDGGGSGRQFVMCERETPLDYFMEDPRPLLHPYNQHEQTPLTEQKPSRRNNVLFINSTQLLPNNKMNNIGNQLTSLLHLFTYSQFHHHHHQQYIIAATLNSWPISTLSQMFMHDFLTAIQYGKEVTVATSRTILEMEIGVRIVVNETEVLDLEKDVLEDQLEQQVDVQNQKREQEPGGMIQHQQQGGGGYQSIESPTMDQMLYYHPPNIHTEWRNVMEYQVFLIQRLFRHYNHAFIGTTQHQQHPNNNYINSPNNHQFDTCSTLHSLFGEYKSTTPYTIVHPPSLLSSNLQDSGILTPLGPWMGATVIRDILKRMGMLQYPIVMLSDGSVTSEIVEGFLFDDEWIGPKLIVLPSKNTNNASSSSLSSGGGELLTLAILSNVYIGNPSDSSSVFVAKARYALGYRGEGVTNVFGRDRVGEKMEECGCVEEAECVFCPSIMEQFV</sequence>
<organism evidence="2 3">
    <name type="scientific">Thalassiosira pseudonana</name>
    <name type="common">Marine diatom</name>
    <name type="synonym">Cyclotella nana</name>
    <dbReference type="NCBI Taxonomy" id="35128"/>
    <lineage>
        <taxon>Eukaryota</taxon>
        <taxon>Sar</taxon>
        <taxon>Stramenopiles</taxon>
        <taxon>Ochrophyta</taxon>
        <taxon>Bacillariophyta</taxon>
        <taxon>Coscinodiscophyceae</taxon>
        <taxon>Thalassiosirophycidae</taxon>
        <taxon>Thalassiosirales</taxon>
        <taxon>Thalassiosiraceae</taxon>
        <taxon>Thalassiosira</taxon>
    </lineage>
</organism>
<dbReference type="Proteomes" id="UP000001449">
    <property type="component" value="Chromosome 9"/>
</dbReference>
<dbReference type="KEGG" id="tps:THAPSDRAFT_23907"/>
<keyword evidence="3" id="KW-1185">Reference proteome</keyword>
<reference evidence="2 3" key="1">
    <citation type="journal article" date="2004" name="Science">
        <title>The genome of the diatom Thalassiosira pseudonana: ecology, evolution, and metabolism.</title>
        <authorList>
            <person name="Armbrust E.V."/>
            <person name="Berges J.A."/>
            <person name="Bowler C."/>
            <person name="Green B.R."/>
            <person name="Martinez D."/>
            <person name="Putnam N.H."/>
            <person name="Zhou S."/>
            <person name="Allen A.E."/>
            <person name="Apt K.E."/>
            <person name="Bechner M."/>
            <person name="Brzezinski M.A."/>
            <person name="Chaal B.K."/>
            <person name="Chiovitti A."/>
            <person name="Davis A.K."/>
            <person name="Demarest M.S."/>
            <person name="Detter J.C."/>
            <person name="Glavina T."/>
            <person name="Goodstein D."/>
            <person name="Hadi M.Z."/>
            <person name="Hellsten U."/>
            <person name="Hildebrand M."/>
            <person name="Jenkins B.D."/>
            <person name="Jurka J."/>
            <person name="Kapitonov V.V."/>
            <person name="Kroger N."/>
            <person name="Lau W.W."/>
            <person name="Lane T.W."/>
            <person name="Larimer F.W."/>
            <person name="Lippmeier J.C."/>
            <person name="Lucas S."/>
            <person name="Medina M."/>
            <person name="Montsant A."/>
            <person name="Obornik M."/>
            <person name="Parker M.S."/>
            <person name="Palenik B."/>
            <person name="Pazour G.J."/>
            <person name="Richardson P.M."/>
            <person name="Rynearson T.A."/>
            <person name="Saito M.A."/>
            <person name="Schwartz D.C."/>
            <person name="Thamatrakoln K."/>
            <person name="Valentin K."/>
            <person name="Vardi A."/>
            <person name="Wilkerson F.P."/>
            <person name="Rokhsar D.S."/>
        </authorList>
    </citation>
    <scope>NUCLEOTIDE SEQUENCE [LARGE SCALE GENOMIC DNA]</scope>
    <source>
        <strain evidence="2 3">CCMP1335</strain>
    </source>
</reference>
<dbReference type="AlphaFoldDB" id="B8C7Q5"/>